<dbReference type="GO" id="GO:0030170">
    <property type="term" value="F:pyridoxal phosphate binding"/>
    <property type="evidence" value="ECO:0007669"/>
    <property type="project" value="InterPro"/>
</dbReference>
<comment type="caution">
    <text evidence="5">The sequence shown here is derived from an EMBL/GenBank/DDBJ whole genome shotgun (WGS) entry which is preliminary data.</text>
</comment>
<feature type="non-terminal residue" evidence="5">
    <location>
        <position position="178"/>
    </location>
</feature>
<dbReference type="InterPro" id="IPR015422">
    <property type="entry name" value="PyrdxlP-dep_Trfase_small"/>
</dbReference>
<accession>A0A0F9E4Q0</accession>
<evidence type="ECO:0000256" key="3">
    <source>
        <dbReference type="ARBA" id="ARBA00022679"/>
    </source>
</evidence>
<dbReference type="InterPro" id="IPR015421">
    <property type="entry name" value="PyrdxlP-dep_Trfase_major"/>
</dbReference>
<evidence type="ECO:0000256" key="1">
    <source>
        <dbReference type="ARBA" id="ARBA00001933"/>
    </source>
</evidence>
<evidence type="ECO:0000256" key="2">
    <source>
        <dbReference type="ARBA" id="ARBA00022576"/>
    </source>
</evidence>
<dbReference type="SUPFAM" id="SSF53383">
    <property type="entry name" value="PLP-dependent transferases"/>
    <property type="match status" value="1"/>
</dbReference>
<keyword evidence="2" id="KW-0032">Aminotransferase</keyword>
<organism evidence="5">
    <name type="scientific">marine sediment metagenome</name>
    <dbReference type="NCBI Taxonomy" id="412755"/>
    <lineage>
        <taxon>unclassified sequences</taxon>
        <taxon>metagenomes</taxon>
        <taxon>ecological metagenomes</taxon>
    </lineage>
</organism>
<comment type="cofactor">
    <cofactor evidence="1">
        <name>pyridoxal 5'-phosphate</name>
        <dbReference type="ChEBI" id="CHEBI:597326"/>
    </cofactor>
</comment>
<evidence type="ECO:0000313" key="5">
    <source>
        <dbReference type="EMBL" id="KKL68973.1"/>
    </source>
</evidence>
<keyword evidence="3" id="KW-0808">Transferase</keyword>
<feature type="domain" description="Aminotransferase class I/classII large" evidence="4">
    <location>
        <begin position="32"/>
        <end position="178"/>
    </location>
</feature>
<dbReference type="Pfam" id="PF00155">
    <property type="entry name" value="Aminotran_1_2"/>
    <property type="match status" value="1"/>
</dbReference>
<dbReference type="Gene3D" id="3.90.1150.10">
    <property type="entry name" value="Aspartate Aminotransferase, domain 1"/>
    <property type="match status" value="1"/>
</dbReference>
<dbReference type="PANTHER" id="PTHR42832">
    <property type="entry name" value="AMINO ACID AMINOTRANSFERASE"/>
    <property type="match status" value="1"/>
</dbReference>
<name>A0A0F9E4Q0_9ZZZZ</name>
<reference evidence="5" key="1">
    <citation type="journal article" date="2015" name="Nature">
        <title>Complex archaea that bridge the gap between prokaryotes and eukaryotes.</title>
        <authorList>
            <person name="Spang A."/>
            <person name="Saw J.H."/>
            <person name="Jorgensen S.L."/>
            <person name="Zaremba-Niedzwiedzka K."/>
            <person name="Martijn J."/>
            <person name="Lind A.E."/>
            <person name="van Eijk R."/>
            <person name="Schleper C."/>
            <person name="Guy L."/>
            <person name="Ettema T.J."/>
        </authorList>
    </citation>
    <scope>NUCLEOTIDE SEQUENCE</scope>
</reference>
<proteinExistence type="predicted"/>
<dbReference type="EMBL" id="LAZR01026367">
    <property type="protein sequence ID" value="KKL68973.1"/>
    <property type="molecule type" value="Genomic_DNA"/>
</dbReference>
<dbReference type="InterPro" id="IPR050881">
    <property type="entry name" value="LL-DAP_aminotransferase"/>
</dbReference>
<dbReference type="Gene3D" id="3.40.640.10">
    <property type="entry name" value="Type I PLP-dependent aspartate aminotransferase-like (Major domain)"/>
    <property type="match status" value="1"/>
</dbReference>
<dbReference type="GO" id="GO:0008483">
    <property type="term" value="F:transaminase activity"/>
    <property type="evidence" value="ECO:0007669"/>
    <property type="project" value="UniProtKB-KW"/>
</dbReference>
<gene>
    <name evidence="5" type="ORF">LCGC14_2119650</name>
</gene>
<dbReference type="InterPro" id="IPR004839">
    <property type="entry name" value="Aminotransferase_I/II_large"/>
</dbReference>
<dbReference type="InterPro" id="IPR015424">
    <property type="entry name" value="PyrdxlP-dep_Trfase"/>
</dbReference>
<evidence type="ECO:0000259" key="4">
    <source>
        <dbReference type="Pfam" id="PF00155"/>
    </source>
</evidence>
<protein>
    <recommendedName>
        <fullName evidence="4">Aminotransferase class I/classII large domain-containing protein</fullName>
    </recommendedName>
</protein>
<sequence length="178" mass="19625">MHELSDRVKNLQPYPFVVIEQKKKEALKKGVDLIDLSIGDPDIPTPGFIVDSLKAAAQMAANHRYPSSAGMATFREAVARWYDRRGGIKLDPATEVCSLIGSKEAVGHLPMAYINPGDVVLVPTPGYPVYEIGTMFAGGKCHFMPLTEDNAYLPDLDAIPQDVLKRAKLMWLNYPNNP</sequence>
<dbReference type="PANTHER" id="PTHR42832:SF3">
    <property type="entry name" value="L-GLUTAMINE--4-(METHYLSULFANYL)-2-OXOBUTANOATE AMINOTRANSFERASE"/>
    <property type="match status" value="1"/>
</dbReference>
<dbReference type="CDD" id="cd00609">
    <property type="entry name" value="AAT_like"/>
    <property type="match status" value="1"/>
</dbReference>
<dbReference type="AlphaFoldDB" id="A0A0F9E4Q0"/>